<proteinExistence type="predicted"/>
<protein>
    <submittedName>
        <fullName evidence="1">Uncharacterized protein</fullName>
    </submittedName>
</protein>
<sequence length="158" mass="17848">MKTKSDLIREAQKDPSLTIPGFDSDINVVQQIKEKADKMHSTRLPMLIKESVRLLSNSISELEEIYQDVYEIFINGSPKNMQLSGISKEFVCMEFQVGTIHVIDEDIIGLYIKKRGLPSVDLSNAEVFAEIRDVAVSEYNEKLGTLFIRIVGAKLIID</sequence>
<organism evidence="1 2">
    <name type="scientific">Succinivibrio dextrinosolvens DSM 3072</name>
    <dbReference type="NCBI Taxonomy" id="1123324"/>
    <lineage>
        <taxon>Bacteria</taxon>
        <taxon>Pseudomonadati</taxon>
        <taxon>Pseudomonadota</taxon>
        <taxon>Gammaproteobacteria</taxon>
        <taxon>Aeromonadales</taxon>
        <taxon>Succinivibrionaceae</taxon>
        <taxon>Succinivibrio</taxon>
    </lineage>
</organism>
<dbReference type="Proteomes" id="UP000242432">
    <property type="component" value="Unassembled WGS sequence"/>
</dbReference>
<accession>A0A1T4VRZ9</accession>
<gene>
    <name evidence="1" type="ORF">SAMN02745213_01963</name>
</gene>
<reference evidence="2" key="1">
    <citation type="submission" date="2017-02" db="EMBL/GenBank/DDBJ databases">
        <authorList>
            <person name="Varghese N."/>
            <person name="Submissions S."/>
        </authorList>
    </citation>
    <scope>NUCLEOTIDE SEQUENCE [LARGE SCALE GENOMIC DNA]</scope>
    <source>
        <strain evidence="2">DSM 3072</strain>
    </source>
</reference>
<evidence type="ECO:0000313" key="1">
    <source>
        <dbReference type="EMBL" id="SKA67625.1"/>
    </source>
</evidence>
<dbReference type="EMBL" id="FUXX01000043">
    <property type="protein sequence ID" value="SKA67625.1"/>
    <property type="molecule type" value="Genomic_DNA"/>
</dbReference>
<dbReference type="RefSeq" id="WP_031492520.1">
    <property type="nucleotide sequence ID" value="NZ_FUXX01000043.1"/>
</dbReference>
<dbReference type="AlphaFoldDB" id="A0A1T4VRZ9"/>
<name>A0A1T4VRZ9_9GAMM</name>
<keyword evidence="2" id="KW-1185">Reference proteome</keyword>
<evidence type="ECO:0000313" key="2">
    <source>
        <dbReference type="Proteomes" id="UP000242432"/>
    </source>
</evidence>